<feature type="domain" description="HpcH/HpaI aldolase/citrate lyase" evidence="6">
    <location>
        <begin position="17"/>
        <end position="230"/>
    </location>
</feature>
<protein>
    <submittedName>
        <fullName evidence="7">L-malyl-CoA/beta-methylmalyl-CoA lyase</fullName>
        <ecNumber evidence="7">4.1.3.24</ecNumber>
    </submittedName>
</protein>
<accession>A0A6J5EQW0</accession>
<dbReference type="InterPro" id="IPR040442">
    <property type="entry name" value="Pyrv_kinase-like_dom_sf"/>
</dbReference>
<name>A0A6J5EQW0_9BURK</name>
<evidence type="ECO:0000256" key="4">
    <source>
        <dbReference type="PIRSR" id="PIRSR015582-1"/>
    </source>
</evidence>
<evidence type="ECO:0000313" key="7">
    <source>
        <dbReference type="EMBL" id="CAB3767606.1"/>
    </source>
</evidence>
<keyword evidence="2 5" id="KW-0479">Metal-binding</keyword>
<keyword evidence="8" id="KW-1185">Reference proteome</keyword>
<dbReference type="InterPro" id="IPR005000">
    <property type="entry name" value="Aldolase/citrate-lyase_domain"/>
</dbReference>
<dbReference type="GO" id="GO:0000287">
    <property type="term" value="F:magnesium ion binding"/>
    <property type="evidence" value="ECO:0007669"/>
    <property type="project" value="TreeGrafter"/>
</dbReference>
<sequence length="284" mass="30122">MSFNPTVPDISRQARMRSWLFTPATRPERFANATKSGVDILIVDLEDGVQPDLKAAARNQVRELLDAPEDRALPPLAVRINSPRTRWGLDDVLMLLDAARAPHFIVLPKIEAADQVAHVAALLDEAGKRSALVPMIESARGLDAAVAIAHAHASVAALMFGAADFASDVNAQPHSLALQLARCRMASASAQAGVPALDAPCFALNDAAILQDDLEFANANGFVGKTAIHPSHVAPINAAFTPSAQRVAWATRVIDACNAGAAVVDGRMVDEAIAREARRVLAMQ</sequence>
<reference evidence="7 8" key="1">
    <citation type="submission" date="2020-04" db="EMBL/GenBank/DDBJ databases">
        <authorList>
            <person name="De Canck E."/>
        </authorList>
    </citation>
    <scope>NUCLEOTIDE SEQUENCE [LARGE SCALE GENOMIC DNA]</scope>
    <source>
        <strain evidence="7 8">LMG 29739</strain>
    </source>
</reference>
<proteinExistence type="predicted"/>
<evidence type="ECO:0000256" key="1">
    <source>
        <dbReference type="ARBA" id="ARBA00001946"/>
    </source>
</evidence>
<dbReference type="GO" id="GO:0006107">
    <property type="term" value="P:oxaloacetate metabolic process"/>
    <property type="evidence" value="ECO:0007669"/>
    <property type="project" value="TreeGrafter"/>
</dbReference>
<dbReference type="EMBL" id="CADIKF010000052">
    <property type="protein sequence ID" value="CAB3767606.1"/>
    <property type="molecule type" value="Genomic_DNA"/>
</dbReference>
<dbReference type="InterPro" id="IPR015813">
    <property type="entry name" value="Pyrv/PenolPyrv_kinase-like_dom"/>
</dbReference>
<dbReference type="RefSeq" id="WP_246270534.1">
    <property type="nucleotide sequence ID" value="NZ_CADIKF010000052.1"/>
</dbReference>
<feature type="binding site" evidence="4">
    <location>
        <position position="79"/>
    </location>
    <ligand>
        <name>substrate</name>
    </ligand>
</feature>
<dbReference type="PANTHER" id="PTHR32308:SF0">
    <property type="entry name" value="HPCH_HPAI ALDOLASE_CITRATE LYASE DOMAIN-CONTAINING PROTEIN"/>
    <property type="match status" value="1"/>
</dbReference>
<dbReference type="Pfam" id="PF03328">
    <property type="entry name" value="HpcH_HpaI"/>
    <property type="match status" value="1"/>
</dbReference>
<evidence type="ECO:0000256" key="2">
    <source>
        <dbReference type="ARBA" id="ARBA00022723"/>
    </source>
</evidence>
<keyword evidence="3 5" id="KW-0460">Magnesium</keyword>
<feature type="binding site" evidence="5">
    <location>
        <position position="164"/>
    </location>
    <ligand>
        <name>Mg(2+)</name>
        <dbReference type="ChEBI" id="CHEBI:18420"/>
    </ligand>
</feature>
<gene>
    <name evidence="7" type="primary">mcl1</name>
    <name evidence="7" type="ORF">LMG29739_05109</name>
</gene>
<comment type="cofactor">
    <cofactor evidence="1">
        <name>Mg(2+)</name>
        <dbReference type="ChEBI" id="CHEBI:18420"/>
    </cofactor>
</comment>
<feature type="binding site" evidence="4">
    <location>
        <position position="137"/>
    </location>
    <ligand>
        <name>substrate</name>
    </ligand>
</feature>
<evidence type="ECO:0000256" key="5">
    <source>
        <dbReference type="PIRSR" id="PIRSR015582-2"/>
    </source>
</evidence>
<dbReference type="GO" id="GO:0016829">
    <property type="term" value="F:lyase activity"/>
    <property type="evidence" value="ECO:0007669"/>
    <property type="project" value="UniProtKB-KW"/>
</dbReference>
<evidence type="ECO:0000313" key="8">
    <source>
        <dbReference type="Proteomes" id="UP000494329"/>
    </source>
</evidence>
<organism evidence="7 8">
    <name type="scientific">Paraburkholderia solisilvae</name>
    <dbReference type="NCBI Taxonomy" id="624376"/>
    <lineage>
        <taxon>Bacteria</taxon>
        <taxon>Pseudomonadati</taxon>
        <taxon>Pseudomonadota</taxon>
        <taxon>Betaproteobacteria</taxon>
        <taxon>Burkholderiales</taxon>
        <taxon>Burkholderiaceae</taxon>
        <taxon>Paraburkholderia</taxon>
    </lineage>
</organism>
<dbReference type="AlphaFoldDB" id="A0A6J5EQW0"/>
<dbReference type="InterPro" id="IPR011206">
    <property type="entry name" value="Citrate_lyase_beta/mcl1/mcl2"/>
</dbReference>
<dbReference type="Proteomes" id="UP000494329">
    <property type="component" value="Unassembled WGS sequence"/>
</dbReference>
<evidence type="ECO:0000259" key="6">
    <source>
        <dbReference type="Pfam" id="PF03328"/>
    </source>
</evidence>
<dbReference type="EC" id="4.1.3.24" evidence="7"/>
<dbReference type="PANTHER" id="PTHR32308">
    <property type="entry name" value="LYASE BETA SUBUNIT, PUTATIVE (AFU_ORTHOLOGUE AFUA_4G13030)-RELATED"/>
    <property type="match status" value="1"/>
</dbReference>
<keyword evidence="7" id="KW-0456">Lyase</keyword>
<evidence type="ECO:0000256" key="3">
    <source>
        <dbReference type="ARBA" id="ARBA00022842"/>
    </source>
</evidence>
<dbReference type="SUPFAM" id="SSF51621">
    <property type="entry name" value="Phosphoenolpyruvate/pyruvate domain"/>
    <property type="match status" value="1"/>
</dbReference>
<dbReference type="Gene3D" id="3.20.20.60">
    <property type="entry name" value="Phosphoenolpyruvate-binding domains"/>
    <property type="match status" value="1"/>
</dbReference>
<feature type="binding site" evidence="5">
    <location>
        <position position="137"/>
    </location>
    <ligand>
        <name>Mg(2+)</name>
        <dbReference type="ChEBI" id="CHEBI:18420"/>
    </ligand>
</feature>
<dbReference type="PIRSF" id="PIRSF015582">
    <property type="entry name" value="Cit_lyase_B"/>
    <property type="match status" value="1"/>
</dbReference>